<accession>A0A7S1AS65</accession>
<organism evidence="12">
    <name type="scientific">Noctiluca scintillans</name>
    <name type="common">Sea sparkle</name>
    <name type="synonym">Red tide dinoflagellate</name>
    <dbReference type="NCBI Taxonomy" id="2966"/>
    <lineage>
        <taxon>Eukaryota</taxon>
        <taxon>Sar</taxon>
        <taxon>Alveolata</taxon>
        <taxon>Dinophyceae</taxon>
        <taxon>Noctilucales</taxon>
        <taxon>Noctilucaceae</taxon>
        <taxon>Noctiluca</taxon>
    </lineage>
</organism>
<dbReference type="AlphaFoldDB" id="A0A7S1AS65"/>
<name>A0A7S1AS65_NOCSC</name>
<evidence type="ECO:0000256" key="11">
    <source>
        <dbReference type="RuleBase" id="RU368118"/>
    </source>
</evidence>
<evidence type="ECO:0000256" key="9">
    <source>
        <dbReference type="ARBA" id="ARBA00023128"/>
    </source>
</evidence>
<dbReference type="SUPFAM" id="SSF81508">
    <property type="entry name" value="Ubiquinone-binding protein QP-C of cytochrome bc1 complex (Ubiquinol-cytochrome c reductase)"/>
    <property type="match status" value="1"/>
</dbReference>
<dbReference type="InterPro" id="IPR004205">
    <property type="entry name" value="Cyt_bc1_su8"/>
</dbReference>
<evidence type="ECO:0000256" key="6">
    <source>
        <dbReference type="ARBA" id="ARBA00022792"/>
    </source>
</evidence>
<dbReference type="GO" id="GO:0005743">
    <property type="term" value="C:mitochondrial inner membrane"/>
    <property type="evidence" value="ECO:0007669"/>
    <property type="project" value="UniProtKB-SubCell"/>
</dbReference>
<evidence type="ECO:0000256" key="8">
    <source>
        <dbReference type="ARBA" id="ARBA00022989"/>
    </source>
</evidence>
<protein>
    <recommendedName>
        <fullName evidence="11">Cytochrome b-c1 complex subunit 8</fullName>
    </recommendedName>
    <alternativeName>
        <fullName evidence="11">Complex III subunit 8</fullName>
    </alternativeName>
</protein>
<gene>
    <name evidence="12" type="ORF">NSCI0253_LOCUS37069</name>
</gene>
<keyword evidence="9 11" id="KW-0496">Mitochondrion</keyword>
<evidence type="ECO:0000256" key="2">
    <source>
        <dbReference type="ARBA" id="ARBA00007668"/>
    </source>
</evidence>
<evidence type="ECO:0000313" key="12">
    <source>
        <dbReference type="EMBL" id="CAD8862714.1"/>
    </source>
</evidence>
<evidence type="ECO:0000256" key="10">
    <source>
        <dbReference type="ARBA" id="ARBA00023136"/>
    </source>
</evidence>
<comment type="function">
    <text evidence="11">Component of the ubiquinol-cytochrome c oxidoreductase, a multisubunit transmembrane complex that is part of the mitochondrial electron transport chain which drives oxidative phosphorylation. The complex plays an important role in the uptake of multiple carbon sources present in different host niches.</text>
</comment>
<keyword evidence="10" id="KW-0472">Membrane</keyword>
<evidence type="ECO:0000256" key="4">
    <source>
        <dbReference type="ARBA" id="ARBA00022660"/>
    </source>
</evidence>
<comment type="subcellular location">
    <subcellularLocation>
        <location evidence="1 11">Mitochondrion inner membrane</location>
        <topology evidence="1 11">Single-pass membrane protein</topology>
    </subcellularLocation>
</comment>
<dbReference type="InterPro" id="IPR036642">
    <property type="entry name" value="Cyt_bc1_su8_sf"/>
</dbReference>
<evidence type="ECO:0000256" key="3">
    <source>
        <dbReference type="ARBA" id="ARBA00022448"/>
    </source>
</evidence>
<keyword evidence="4 11" id="KW-0679">Respiratory chain</keyword>
<sequence>MSLRRAIARASEVALPLRKTTARDSLRIGTYPVPPEQYVWWKNRFQVPGGQIQQSISPFQQKVMFQYFHNGPSRWYYRFSKWTWPIAVPCLITYIIVNKSCEADVEADIRKNAWW</sequence>
<evidence type="ECO:0000256" key="1">
    <source>
        <dbReference type="ARBA" id="ARBA00004434"/>
    </source>
</evidence>
<keyword evidence="3 11" id="KW-0813">Transport</keyword>
<keyword evidence="6 11" id="KW-0999">Mitochondrion inner membrane</keyword>
<dbReference type="GO" id="GO:0006122">
    <property type="term" value="P:mitochondrial electron transport, ubiquinol to cytochrome c"/>
    <property type="evidence" value="ECO:0007669"/>
    <property type="project" value="UniProtKB-UniRule"/>
</dbReference>
<evidence type="ECO:0000256" key="5">
    <source>
        <dbReference type="ARBA" id="ARBA00022692"/>
    </source>
</evidence>
<proteinExistence type="inferred from homology"/>
<dbReference type="Gene3D" id="1.20.5.210">
    <property type="entry name" value="Cytochrome b-c1 complex subunit 8"/>
    <property type="match status" value="1"/>
</dbReference>
<keyword evidence="5" id="KW-0812">Transmembrane</keyword>
<comment type="similarity">
    <text evidence="2 11">Belongs to the UQCRQ/QCR8 family.</text>
</comment>
<dbReference type="EMBL" id="HBFQ01051972">
    <property type="protein sequence ID" value="CAD8862714.1"/>
    <property type="molecule type" value="Transcribed_RNA"/>
</dbReference>
<keyword evidence="8" id="KW-1133">Transmembrane helix</keyword>
<evidence type="ECO:0000256" key="7">
    <source>
        <dbReference type="ARBA" id="ARBA00022982"/>
    </source>
</evidence>
<reference evidence="12" key="1">
    <citation type="submission" date="2021-01" db="EMBL/GenBank/DDBJ databases">
        <authorList>
            <person name="Corre E."/>
            <person name="Pelletier E."/>
            <person name="Niang G."/>
            <person name="Scheremetjew M."/>
            <person name="Finn R."/>
            <person name="Kale V."/>
            <person name="Holt S."/>
            <person name="Cochrane G."/>
            <person name="Meng A."/>
            <person name="Brown T."/>
            <person name="Cohen L."/>
        </authorList>
    </citation>
    <scope>NUCLEOTIDE SEQUENCE</scope>
</reference>
<keyword evidence="7 11" id="KW-0249">Electron transport</keyword>
<dbReference type="GO" id="GO:0045275">
    <property type="term" value="C:respiratory chain complex III"/>
    <property type="evidence" value="ECO:0007669"/>
    <property type="project" value="UniProtKB-UniRule"/>
</dbReference>
<dbReference type="Pfam" id="PF02939">
    <property type="entry name" value="UcrQ"/>
    <property type="match status" value="1"/>
</dbReference>